<evidence type="ECO:0008006" key="3">
    <source>
        <dbReference type="Google" id="ProtNLM"/>
    </source>
</evidence>
<dbReference type="SUPFAM" id="SSF88713">
    <property type="entry name" value="Glycoside hydrolase/deacetylase"/>
    <property type="match status" value="1"/>
</dbReference>
<protein>
    <recommendedName>
        <fullName evidence="3">Polysaccharide deacetylase</fullName>
    </recommendedName>
</protein>
<organism evidence="1 2">
    <name type="scientific">Actinosynnema pretiosum</name>
    <dbReference type="NCBI Taxonomy" id="42197"/>
    <lineage>
        <taxon>Bacteria</taxon>
        <taxon>Bacillati</taxon>
        <taxon>Actinomycetota</taxon>
        <taxon>Actinomycetes</taxon>
        <taxon>Pseudonocardiales</taxon>
        <taxon>Pseudonocardiaceae</taxon>
        <taxon>Actinosynnema</taxon>
    </lineage>
</organism>
<keyword evidence="2" id="KW-1185">Reference proteome</keyword>
<name>A0A290Z9W2_9PSEU</name>
<dbReference type="Gene3D" id="3.20.20.370">
    <property type="entry name" value="Glycoside hydrolase/deacetylase"/>
    <property type="match status" value="1"/>
</dbReference>
<dbReference type="GO" id="GO:0005975">
    <property type="term" value="P:carbohydrate metabolic process"/>
    <property type="evidence" value="ECO:0007669"/>
    <property type="project" value="InterPro"/>
</dbReference>
<evidence type="ECO:0000313" key="1">
    <source>
        <dbReference type="EMBL" id="ATE55759.1"/>
    </source>
</evidence>
<dbReference type="Proteomes" id="UP000218505">
    <property type="component" value="Chromosome"/>
</dbReference>
<dbReference type="EMBL" id="CP023445">
    <property type="protein sequence ID" value="ATE55759.1"/>
    <property type="molecule type" value="Genomic_DNA"/>
</dbReference>
<dbReference type="AlphaFoldDB" id="A0A290Z9W2"/>
<evidence type="ECO:0000313" key="2">
    <source>
        <dbReference type="Proteomes" id="UP000218505"/>
    </source>
</evidence>
<gene>
    <name evidence="1" type="ORF">CNX65_22790</name>
</gene>
<dbReference type="KEGG" id="apre:CNX65_22790"/>
<reference evidence="1" key="1">
    <citation type="submission" date="2017-09" db="EMBL/GenBank/DDBJ databases">
        <title>Complete Genome Sequence of ansamitocin-producing Bacterium Actinosynnema pretiosum X47.</title>
        <authorList>
            <person name="Cao G."/>
            <person name="Zong G."/>
            <person name="Zhong C."/>
            <person name="Fu J."/>
        </authorList>
    </citation>
    <scope>NUCLEOTIDE SEQUENCE [LARGE SCALE GENOMIC DNA]</scope>
    <source>
        <strain evidence="1">X47</strain>
    </source>
</reference>
<dbReference type="RefSeq" id="WP_096495590.1">
    <property type="nucleotide sequence ID" value="NZ_CP023445.1"/>
</dbReference>
<sequence length="239" mass="26891">MSETCSYHHSHLKEALELALARGYSFRTCAQYAEGDRGDGGLLAVMRHDVDLLPERVPPIARIEADLGIRATYFFRVHANEYNALGHQTVAIMRDVLALGHEVGLHAEPLDLLASTGVEPAVAIRASVTALEAVLGVPITGIASHNDITPDNNLDYFRRTGAAELGLKYEAYDESGLDLFGKSWYITDGHFWYWRAFQDGELTDNRQCLCEHFAAERTPIYSLVHPHVWFEHHFQRVHH</sequence>
<proteinExistence type="predicted"/>
<accession>A0A290Z9W2</accession>
<dbReference type="InterPro" id="IPR011330">
    <property type="entry name" value="Glyco_hydro/deAcase_b/a-brl"/>
</dbReference>